<evidence type="ECO:0000256" key="12">
    <source>
        <dbReference type="ARBA" id="ARBA00023136"/>
    </source>
</evidence>
<protein>
    <submittedName>
        <fullName evidence="17">Formate dehydrogenase, gamma subunit</fullName>
    </submittedName>
</protein>
<keyword evidence="6" id="KW-0349">Heme</keyword>
<keyword evidence="4" id="KW-0813">Transport</keyword>
<dbReference type="GO" id="GO:0008863">
    <property type="term" value="F:formate dehydrogenase (NAD+) activity"/>
    <property type="evidence" value="ECO:0007669"/>
    <property type="project" value="InterPro"/>
</dbReference>
<dbReference type="GO" id="GO:0036397">
    <property type="term" value="F:formate dehydrogenase (quinone) activity"/>
    <property type="evidence" value="ECO:0007669"/>
    <property type="project" value="TreeGrafter"/>
</dbReference>
<evidence type="ECO:0000256" key="15">
    <source>
        <dbReference type="SAM" id="SignalP"/>
    </source>
</evidence>
<feature type="chain" id="PRO_5004198038" evidence="15">
    <location>
        <begin position="28"/>
        <end position="357"/>
    </location>
</feature>
<feature type="domain" description="Cytochrome b561 bacterial/Ni-hydrogenase" evidence="16">
    <location>
        <begin position="143"/>
        <end position="309"/>
    </location>
</feature>
<keyword evidence="9" id="KW-0249">Electron transport</keyword>
<evidence type="ECO:0000313" key="17">
    <source>
        <dbReference type="EMBL" id="EAS51893.1"/>
    </source>
</evidence>
<dbReference type="InterPro" id="IPR051817">
    <property type="entry name" value="FDH_cytochrome_b556_subunit"/>
</dbReference>
<dbReference type="HOGENOM" id="CLU_047957_2_0_5"/>
<evidence type="ECO:0000256" key="1">
    <source>
        <dbReference type="ARBA" id="ARBA00001971"/>
    </source>
</evidence>
<keyword evidence="10 14" id="KW-1133">Transmembrane helix</keyword>
<evidence type="ECO:0000256" key="5">
    <source>
        <dbReference type="ARBA" id="ARBA00022475"/>
    </source>
</evidence>
<dbReference type="InterPro" id="IPR011577">
    <property type="entry name" value="Cyt_b561_bac/Ni-Hgenase"/>
</dbReference>
<comment type="subcellular location">
    <subcellularLocation>
        <location evidence="2">Cell membrane</location>
        <topology evidence="2">Multi-pass membrane protein</topology>
    </subcellularLocation>
</comment>
<evidence type="ECO:0000256" key="14">
    <source>
        <dbReference type="SAM" id="Phobius"/>
    </source>
</evidence>
<dbReference type="SUPFAM" id="SSF81342">
    <property type="entry name" value="Transmembrane di-heme cytochromes"/>
    <property type="match status" value="1"/>
</dbReference>
<dbReference type="GO" id="GO:0009326">
    <property type="term" value="C:formate dehydrogenase complex"/>
    <property type="evidence" value="ECO:0007669"/>
    <property type="project" value="InterPro"/>
</dbReference>
<keyword evidence="15" id="KW-0732">Signal</keyword>
<comment type="caution">
    <text evidence="17">The sequence shown here is derived from an EMBL/GenBank/DDBJ whole genome shotgun (WGS) entry which is preliminary data.</text>
</comment>
<dbReference type="InterPro" id="IPR016174">
    <property type="entry name" value="Di-haem_cyt_TM"/>
</dbReference>
<feature type="compositionally biased region" description="Pro residues" evidence="13">
    <location>
        <begin position="348"/>
        <end position="357"/>
    </location>
</feature>
<proteinExistence type="inferred from homology"/>
<dbReference type="GO" id="GO:0009055">
    <property type="term" value="F:electron transfer activity"/>
    <property type="evidence" value="ECO:0007669"/>
    <property type="project" value="InterPro"/>
</dbReference>
<dbReference type="GO" id="GO:0015944">
    <property type="term" value="P:formate oxidation"/>
    <property type="evidence" value="ECO:0007669"/>
    <property type="project" value="UniProtKB-ARBA"/>
</dbReference>
<dbReference type="GO" id="GO:0005886">
    <property type="term" value="C:plasma membrane"/>
    <property type="evidence" value="ECO:0007669"/>
    <property type="project" value="UniProtKB-SubCell"/>
</dbReference>
<keyword evidence="18" id="KW-1185">Reference proteome</keyword>
<evidence type="ECO:0000256" key="6">
    <source>
        <dbReference type="ARBA" id="ARBA00022617"/>
    </source>
</evidence>
<evidence type="ECO:0000256" key="8">
    <source>
        <dbReference type="ARBA" id="ARBA00022723"/>
    </source>
</evidence>
<feature type="transmembrane region" description="Helical" evidence="14">
    <location>
        <begin position="191"/>
        <end position="215"/>
    </location>
</feature>
<feature type="transmembrane region" description="Helical" evidence="14">
    <location>
        <begin position="284"/>
        <end position="306"/>
    </location>
</feature>
<feature type="transmembrane region" description="Helical" evidence="14">
    <location>
        <begin position="251"/>
        <end position="272"/>
    </location>
</feature>
<dbReference type="BioCyc" id="AURANTIMONAS:SI859A1_02709-MONOMER"/>
<dbReference type="InterPro" id="IPR006471">
    <property type="entry name" value="Formate_DH_gsu"/>
</dbReference>
<dbReference type="FunFam" id="1.20.950.20:FF:000002">
    <property type="entry name" value="Formate dehydrogenase cytochrome b556 subunit"/>
    <property type="match status" value="1"/>
</dbReference>
<comment type="cofactor">
    <cofactor evidence="1">
        <name>heme</name>
        <dbReference type="ChEBI" id="CHEBI:30413"/>
    </cofactor>
</comment>
<feature type="region of interest" description="Disordered" evidence="13">
    <location>
        <begin position="31"/>
        <end position="60"/>
    </location>
</feature>
<evidence type="ECO:0000256" key="2">
    <source>
        <dbReference type="ARBA" id="ARBA00004651"/>
    </source>
</evidence>
<evidence type="ECO:0000256" key="11">
    <source>
        <dbReference type="ARBA" id="ARBA00023004"/>
    </source>
</evidence>
<reference evidence="17 18" key="1">
    <citation type="journal article" date="2008" name="Appl. Environ. Microbiol.">
        <title>Genomic insights into Mn(II) oxidation by the marine alphaproteobacterium Aurantimonas sp. strain SI85-9A1.</title>
        <authorList>
            <person name="Dick G.J."/>
            <person name="Podell S."/>
            <person name="Johnson H.A."/>
            <person name="Rivera-Espinoza Y."/>
            <person name="Bernier-Latmani R."/>
            <person name="McCarthy J.K."/>
            <person name="Torpey J.W."/>
            <person name="Clement B.G."/>
            <person name="Gaasterland T."/>
            <person name="Tebo B.M."/>
        </authorList>
    </citation>
    <scope>NUCLEOTIDE SEQUENCE [LARGE SCALE GENOMIC DNA]</scope>
    <source>
        <strain evidence="17 18">SI85-9A1</strain>
    </source>
</reference>
<dbReference type="PANTHER" id="PTHR30074:SF6">
    <property type="entry name" value="FORMATE DEHYDROGENASE GAMMA SUBUNIT"/>
    <property type="match status" value="1"/>
</dbReference>
<comment type="similarity">
    <text evidence="3">Belongs to the formate dehydrogenase gamma subunit family.</text>
</comment>
<organism evidence="17 18">
    <name type="scientific">Aurantimonas manganoxydans (strain ATCC BAA-1229 / DSM 21871 / SI85-9A1)</name>
    <dbReference type="NCBI Taxonomy" id="287752"/>
    <lineage>
        <taxon>Bacteria</taxon>
        <taxon>Pseudomonadati</taxon>
        <taxon>Pseudomonadota</taxon>
        <taxon>Alphaproteobacteria</taxon>
        <taxon>Hyphomicrobiales</taxon>
        <taxon>Aurantimonadaceae</taxon>
        <taxon>Aurantimonas</taxon>
    </lineage>
</organism>
<name>Q1YL38_AURMS</name>
<dbReference type="Proteomes" id="UP000000321">
    <property type="component" value="Unassembled WGS sequence"/>
</dbReference>
<evidence type="ECO:0000256" key="13">
    <source>
        <dbReference type="SAM" id="MobiDB-lite"/>
    </source>
</evidence>
<dbReference type="AlphaFoldDB" id="Q1YL38"/>
<evidence type="ECO:0000313" key="18">
    <source>
        <dbReference type="Proteomes" id="UP000000321"/>
    </source>
</evidence>
<dbReference type="GO" id="GO:0009061">
    <property type="term" value="P:anaerobic respiration"/>
    <property type="evidence" value="ECO:0007669"/>
    <property type="project" value="TreeGrafter"/>
</dbReference>
<dbReference type="GO" id="GO:0046872">
    <property type="term" value="F:metal ion binding"/>
    <property type="evidence" value="ECO:0007669"/>
    <property type="project" value="UniProtKB-KW"/>
</dbReference>
<keyword evidence="7 14" id="KW-0812">Transmembrane</keyword>
<keyword evidence="11" id="KW-0408">Iron</keyword>
<keyword evidence="5" id="KW-1003">Cell membrane</keyword>
<evidence type="ECO:0000259" key="16">
    <source>
        <dbReference type="Pfam" id="PF01292"/>
    </source>
</evidence>
<dbReference type="GO" id="GO:0022904">
    <property type="term" value="P:respiratory electron transport chain"/>
    <property type="evidence" value="ECO:0007669"/>
    <property type="project" value="InterPro"/>
</dbReference>
<feature type="region of interest" description="Disordered" evidence="13">
    <location>
        <begin position="338"/>
        <end position="357"/>
    </location>
</feature>
<keyword evidence="12 14" id="KW-0472">Membrane</keyword>
<accession>Q1YL38</accession>
<sequence>MATMTTLRTILAAGGVALALLATPVAAQQGDDNLAPQSDVAPTDGAQADPSGQNPTAEVPTEQQLLNALQGGQISGRVTIPDSKAAVLEQPEGRDYQSFHEGWLPWIGAIAIIGMVLALAAFYFSRGRIMIEDSPEVGRKLLRFSFFERLNHWMTATAFILLAITGLNYVFGKRLLFPLIGPDAFATWSYWAKYVHNFVSWAFMVGLVFMIVVWIKDNLPSRTDIRWIREFGGFVGDKHPPAHRFNAGQKMIFWSVTLGGLALSISGLLMLFPFSVLNIEGMQIAQYVHATVGMVLIAIIIAHIYIGSLGMEGAYDAMGNGKVDLAWARAHHSLWVEEEQAKTAKGPQPVPTTQPAE</sequence>
<dbReference type="Pfam" id="PF01292">
    <property type="entry name" value="Ni_hydr_CYTB"/>
    <property type="match status" value="1"/>
</dbReference>
<dbReference type="NCBIfam" id="TIGR01583">
    <property type="entry name" value="formate-DH-gamm"/>
    <property type="match status" value="1"/>
</dbReference>
<evidence type="ECO:0000256" key="9">
    <source>
        <dbReference type="ARBA" id="ARBA00022982"/>
    </source>
</evidence>
<gene>
    <name evidence="17" type="ORF">SI859A1_02709</name>
</gene>
<feature type="transmembrane region" description="Helical" evidence="14">
    <location>
        <begin position="103"/>
        <end position="124"/>
    </location>
</feature>
<evidence type="ECO:0000256" key="10">
    <source>
        <dbReference type="ARBA" id="ARBA00022989"/>
    </source>
</evidence>
<dbReference type="EMBL" id="AAPJ01000001">
    <property type="protein sequence ID" value="EAS51893.1"/>
    <property type="molecule type" value="Genomic_DNA"/>
</dbReference>
<evidence type="ECO:0000256" key="3">
    <source>
        <dbReference type="ARBA" id="ARBA00010747"/>
    </source>
</evidence>
<feature type="compositionally biased region" description="Polar residues" evidence="13">
    <location>
        <begin position="50"/>
        <end position="60"/>
    </location>
</feature>
<feature type="transmembrane region" description="Helical" evidence="14">
    <location>
        <begin position="150"/>
        <end position="171"/>
    </location>
</feature>
<dbReference type="Gene3D" id="1.20.950.20">
    <property type="entry name" value="Transmembrane di-heme cytochromes, Chain C"/>
    <property type="match status" value="1"/>
</dbReference>
<feature type="signal peptide" evidence="15">
    <location>
        <begin position="1"/>
        <end position="27"/>
    </location>
</feature>
<evidence type="ECO:0000256" key="7">
    <source>
        <dbReference type="ARBA" id="ARBA00022692"/>
    </source>
</evidence>
<evidence type="ECO:0000256" key="4">
    <source>
        <dbReference type="ARBA" id="ARBA00022448"/>
    </source>
</evidence>
<dbReference type="PANTHER" id="PTHR30074">
    <property type="entry name" value="FORMATE DEHYDROGENASE, NITRATE-INDUCIBLE, CYTOCHROME B556 FDN SUBUNIT"/>
    <property type="match status" value="1"/>
</dbReference>
<keyword evidence="8" id="KW-0479">Metal-binding</keyword>